<dbReference type="Pfam" id="PF12796">
    <property type="entry name" value="Ank_2"/>
    <property type="match status" value="1"/>
</dbReference>
<evidence type="ECO:0000256" key="1">
    <source>
        <dbReference type="PROSITE-ProRule" id="PRU00023"/>
    </source>
</evidence>
<dbReference type="Gene3D" id="1.25.40.20">
    <property type="entry name" value="Ankyrin repeat-containing domain"/>
    <property type="match status" value="1"/>
</dbReference>
<comment type="caution">
    <text evidence="3">The sequence shown here is derived from an EMBL/GenBank/DDBJ whole genome shotgun (WGS) entry which is preliminary data.</text>
</comment>
<dbReference type="InterPro" id="IPR002110">
    <property type="entry name" value="Ankyrin_rpt"/>
</dbReference>
<evidence type="ECO:0000313" key="4">
    <source>
        <dbReference type="Proteomes" id="UP001229421"/>
    </source>
</evidence>
<evidence type="ECO:0000313" key="3">
    <source>
        <dbReference type="EMBL" id="KAK1423050.1"/>
    </source>
</evidence>
<evidence type="ECO:0000256" key="2">
    <source>
        <dbReference type="SAM" id="Phobius"/>
    </source>
</evidence>
<keyword evidence="2" id="KW-0812">Transmembrane</keyword>
<feature type="transmembrane region" description="Helical" evidence="2">
    <location>
        <begin position="370"/>
        <end position="390"/>
    </location>
</feature>
<keyword evidence="2" id="KW-0472">Membrane</keyword>
<feature type="repeat" description="ANK" evidence="1">
    <location>
        <begin position="187"/>
        <end position="219"/>
    </location>
</feature>
<proteinExistence type="predicted"/>
<dbReference type="SMART" id="SM00248">
    <property type="entry name" value="ANK"/>
    <property type="match status" value="3"/>
</dbReference>
<gene>
    <name evidence="3" type="ORF">QVD17_18344</name>
</gene>
<keyword evidence="1" id="KW-0040">ANK repeat</keyword>
<reference evidence="3" key="1">
    <citation type="journal article" date="2023" name="bioRxiv">
        <title>Improved chromosome-level genome assembly for marigold (Tagetes erecta).</title>
        <authorList>
            <person name="Jiang F."/>
            <person name="Yuan L."/>
            <person name="Wang S."/>
            <person name="Wang H."/>
            <person name="Xu D."/>
            <person name="Wang A."/>
            <person name="Fan W."/>
        </authorList>
    </citation>
    <scope>NUCLEOTIDE SEQUENCE</scope>
    <source>
        <strain evidence="3">WSJ</strain>
        <tissue evidence="3">Leaf</tissue>
    </source>
</reference>
<keyword evidence="4" id="KW-1185">Reference proteome</keyword>
<dbReference type="PROSITE" id="PS50297">
    <property type="entry name" value="ANK_REP_REGION"/>
    <property type="match status" value="1"/>
</dbReference>
<feature type="transmembrane region" description="Helical" evidence="2">
    <location>
        <begin position="396"/>
        <end position="421"/>
    </location>
</feature>
<sequence length="428" mass="47824">MLCLLKIHDMLGFINESSPVGDEWNRNDTLAHAWILGSLSEHAAIAVLNSIKSKKIPSTAKNVWDQVQSLYGQEDNAEQKGKMEGGSCGINGGSCDNVDVTEKVKEKRKQSRNKQLLYHALECGQLEEALGILEKENIEIVEPISINDNTTLHIAVAYSSSGSDRFLKRLLNMIPNDMTLKNVRNVDGSTPLHLAASYGNTIAAEILLGKSRDLLYAKDNEGCTPLDIVLSEPRSKEMCLLLMKRQDHQTFATHEHLLNAISYKHFDLALEFIKRCDSFKSRDVLLAIAQNCPVNFTPNQLLAYELFQTPVLEFITRGASDMKGCTKFAYLVLRAVLAYSYKLVILICMKLQGTKFCFCSYWIMWRSDGVCLGVSDSVVVSGLVVSNVVVLRLCYLLAFDFMIVLILLDYCCWTIVVYLSLTILGCGH</sequence>
<accession>A0AAD8KHK9</accession>
<dbReference type="PANTHER" id="PTHR47303">
    <property type="match status" value="1"/>
</dbReference>
<feature type="transmembrane region" description="Helical" evidence="2">
    <location>
        <begin position="328"/>
        <end position="349"/>
    </location>
</feature>
<dbReference type="AlphaFoldDB" id="A0AAD8KHK9"/>
<organism evidence="3 4">
    <name type="scientific">Tagetes erecta</name>
    <name type="common">African marigold</name>
    <dbReference type="NCBI Taxonomy" id="13708"/>
    <lineage>
        <taxon>Eukaryota</taxon>
        <taxon>Viridiplantae</taxon>
        <taxon>Streptophyta</taxon>
        <taxon>Embryophyta</taxon>
        <taxon>Tracheophyta</taxon>
        <taxon>Spermatophyta</taxon>
        <taxon>Magnoliopsida</taxon>
        <taxon>eudicotyledons</taxon>
        <taxon>Gunneridae</taxon>
        <taxon>Pentapetalae</taxon>
        <taxon>asterids</taxon>
        <taxon>campanulids</taxon>
        <taxon>Asterales</taxon>
        <taxon>Asteraceae</taxon>
        <taxon>Asteroideae</taxon>
        <taxon>Heliantheae alliance</taxon>
        <taxon>Tageteae</taxon>
        <taxon>Tagetes</taxon>
    </lineage>
</organism>
<dbReference type="Proteomes" id="UP001229421">
    <property type="component" value="Unassembled WGS sequence"/>
</dbReference>
<dbReference type="SUPFAM" id="SSF48403">
    <property type="entry name" value="Ankyrin repeat"/>
    <property type="match status" value="1"/>
</dbReference>
<dbReference type="PANTHER" id="PTHR47303:SF1">
    <property type="entry name" value="NF-KAPPA-B INHIBITOR BETA"/>
    <property type="match status" value="1"/>
</dbReference>
<dbReference type="EMBL" id="JAUHHV010000005">
    <property type="protein sequence ID" value="KAK1423050.1"/>
    <property type="molecule type" value="Genomic_DNA"/>
</dbReference>
<protein>
    <submittedName>
        <fullName evidence="3">Uncharacterized protein</fullName>
    </submittedName>
</protein>
<name>A0AAD8KHK9_TARER</name>
<dbReference type="InterPro" id="IPR036770">
    <property type="entry name" value="Ankyrin_rpt-contain_sf"/>
</dbReference>
<keyword evidence="2" id="KW-1133">Transmembrane helix</keyword>
<dbReference type="PROSITE" id="PS50088">
    <property type="entry name" value="ANK_REPEAT"/>
    <property type="match status" value="1"/>
</dbReference>